<feature type="transmembrane region" description="Helical" evidence="5">
    <location>
        <begin position="96"/>
        <end position="119"/>
    </location>
</feature>
<comment type="subcellular location">
    <subcellularLocation>
        <location evidence="1">Cell membrane</location>
        <topology evidence="1">Multi-pass membrane protein</topology>
    </subcellularLocation>
</comment>
<dbReference type="GO" id="GO:0005886">
    <property type="term" value="C:plasma membrane"/>
    <property type="evidence" value="ECO:0007669"/>
    <property type="project" value="UniProtKB-SubCell"/>
</dbReference>
<dbReference type="STRING" id="1193182.BN11_680007"/>
<evidence type="ECO:0000313" key="7">
    <source>
        <dbReference type="EMBL" id="CCH75401.1"/>
    </source>
</evidence>
<dbReference type="AlphaFoldDB" id="W6K2M1"/>
<dbReference type="SUPFAM" id="SSF103473">
    <property type="entry name" value="MFS general substrate transporter"/>
    <property type="match status" value="1"/>
</dbReference>
<dbReference type="InterPro" id="IPR052528">
    <property type="entry name" value="Sugar_transport-like"/>
</dbReference>
<keyword evidence="4 5" id="KW-0472">Membrane</keyword>
<reference evidence="7 8" key="1">
    <citation type="journal article" date="2013" name="ISME J.">
        <title>A metabolic model for members of the genus Tetrasphaera involved in enhanced biological phosphorus removal.</title>
        <authorList>
            <person name="Kristiansen R."/>
            <person name="Nguyen H.T.T."/>
            <person name="Saunders A.M."/>
            <person name="Nielsen J.L."/>
            <person name="Wimmer R."/>
            <person name="Le V.Q."/>
            <person name="McIlroy S.J."/>
            <person name="Petrovski S."/>
            <person name="Seviour R.J."/>
            <person name="Calteau A."/>
            <person name="Nielsen K.L."/>
            <person name="Nielsen P.H."/>
        </authorList>
    </citation>
    <scope>NUCLEOTIDE SEQUENCE [LARGE SCALE GENOMIC DNA]</scope>
    <source>
        <strain evidence="7 8">Ben110</strain>
    </source>
</reference>
<dbReference type="Proteomes" id="UP000035763">
    <property type="component" value="Unassembled WGS sequence"/>
</dbReference>
<feature type="transmembrane region" description="Helical" evidence="5">
    <location>
        <begin position="131"/>
        <end position="154"/>
    </location>
</feature>
<evidence type="ECO:0000259" key="6">
    <source>
        <dbReference type="PROSITE" id="PS50850"/>
    </source>
</evidence>
<dbReference type="PRINTS" id="PR01035">
    <property type="entry name" value="TCRTETA"/>
</dbReference>
<sequence>MGRRWLWLLIAAGVCTQTALNVVRPVLSYKLIALGADGTTIGLVTAAYAVLHLFVALSLGRLTDRTPRLRLLIQVAAVVLGVGGVLAAVSGSVVGVALGSVFLGLGHLVFTISGQAAIARYSRDRDLDLGFGWFTAAYSFGQTIGPLIGGALVGSGSVAQPGRIGAINTALAVGTIVALAAVPVMAIPAVLPASRSTAGKADSDVRPRASIAQILRVPGVSASMLTSLTLLSAMDILIAFLPVVGERAGVSPVVIGWLLAVRGATGILSRSLLPWISARISRQRLLAVSALGAAVGLAISPLVINNWLVSGVALAVGGFFLGLGQPITMTLISTAVPSIWRSQALAVRLMGNRVGQVGFPLVAGLVATPFGPAGAIWMSCLALVASVAQQLHTGGSGHEPR</sequence>
<dbReference type="OrthoDB" id="4612864at2"/>
<dbReference type="RefSeq" id="WP_048695861.1">
    <property type="nucleotide sequence ID" value="NZ_HG764815.1"/>
</dbReference>
<evidence type="ECO:0000256" key="4">
    <source>
        <dbReference type="ARBA" id="ARBA00023136"/>
    </source>
</evidence>
<keyword evidence="8" id="KW-1185">Reference proteome</keyword>
<feature type="transmembrane region" description="Helical" evidence="5">
    <location>
        <begin position="166"/>
        <end position="193"/>
    </location>
</feature>
<comment type="caution">
    <text evidence="7">The sequence shown here is derived from an EMBL/GenBank/DDBJ whole genome shotgun (WGS) entry which is preliminary data.</text>
</comment>
<feature type="transmembrane region" description="Helical" evidence="5">
    <location>
        <begin position="285"/>
        <end position="304"/>
    </location>
</feature>
<evidence type="ECO:0000256" key="1">
    <source>
        <dbReference type="ARBA" id="ARBA00004651"/>
    </source>
</evidence>
<dbReference type="PANTHER" id="PTHR23526:SF4">
    <property type="entry name" value="INTEGRAL MEMBRANE TRANSPORT PROTEIN"/>
    <property type="match status" value="1"/>
</dbReference>
<dbReference type="InterPro" id="IPR011701">
    <property type="entry name" value="MFS"/>
</dbReference>
<feature type="transmembrane region" description="Helical" evidence="5">
    <location>
        <begin position="357"/>
        <end position="385"/>
    </location>
</feature>
<evidence type="ECO:0000256" key="5">
    <source>
        <dbReference type="SAM" id="Phobius"/>
    </source>
</evidence>
<evidence type="ECO:0000256" key="3">
    <source>
        <dbReference type="ARBA" id="ARBA00022989"/>
    </source>
</evidence>
<dbReference type="EMBL" id="CAJA01000494">
    <property type="protein sequence ID" value="CCH75401.1"/>
    <property type="molecule type" value="Genomic_DNA"/>
</dbReference>
<accession>W6K2M1</accession>
<feature type="transmembrane region" description="Helical" evidence="5">
    <location>
        <begin position="38"/>
        <end position="59"/>
    </location>
</feature>
<dbReference type="InterPro" id="IPR001958">
    <property type="entry name" value="Tet-R_TetA/multi-R_MdtG-like"/>
</dbReference>
<dbReference type="GO" id="GO:0022857">
    <property type="term" value="F:transmembrane transporter activity"/>
    <property type="evidence" value="ECO:0007669"/>
    <property type="project" value="InterPro"/>
</dbReference>
<feature type="transmembrane region" description="Helical" evidence="5">
    <location>
        <begin position="310"/>
        <end position="336"/>
    </location>
</feature>
<dbReference type="Gene3D" id="1.20.1250.20">
    <property type="entry name" value="MFS general substrate transporter like domains"/>
    <property type="match status" value="1"/>
</dbReference>
<keyword evidence="2 5" id="KW-0812">Transmembrane</keyword>
<evidence type="ECO:0000313" key="8">
    <source>
        <dbReference type="Proteomes" id="UP000035763"/>
    </source>
</evidence>
<dbReference type="PANTHER" id="PTHR23526">
    <property type="entry name" value="INTEGRAL MEMBRANE TRANSPORT PROTEIN-RELATED"/>
    <property type="match status" value="1"/>
</dbReference>
<proteinExistence type="predicted"/>
<feature type="transmembrane region" description="Helical" evidence="5">
    <location>
        <begin position="71"/>
        <end position="90"/>
    </location>
</feature>
<dbReference type="InterPro" id="IPR020846">
    <property type="entry name" value="MFS_dom"/>
</dbReference>
<evidence type="ECO:0000256" key="2">
    <source>
        <dbReference type="ARBA" id="ARBA00022692"/>
    </source>
</evidence>
<organism evidence="7 8">
    <name type="scientific">Nostocoides australiense Ben110</name>
    <dbReference type="NCBI Taxonomy" id="1193182"/>
    <lineage>
        <taxon>Bacteria</taxon>
        <taxon>Bacillati</taxon>
        <taxon>Actinomycetota</taxon>
        <taxon>Actinomycetes</taxon>
        <taxon>Micrococcales</taxon>
        <taxon>Intrasporangiaceae</taxon>
        <taxon>Nostocoides</taxon>
    </lineage>
</organism>
<feature type="transmembrane region" description="Helical" evidence="5">
    <location>
        <begin position="214"/>
        <end position="241"/>
    </location>
</feature>
<name>W6K2M1_9MICO</name>
<dbReference type="Pfam" id="PF07690">
    <property type="entry name" value="MFS_1"/>
    <property type="match status" value="1"/>
</dbReference>
<protein>
    <submittedName>
        <fullName evidence="7">Major facilitator superfamily MFS_1</fullName>
    </submittedName>
</protein>
<keyword evidence="3 5" id="KW-1133">Transmembrane helix</keyword>
<gene>
    <name evidence="7" type="ORF">BN11_680007</name>
</gene>
<dbReference type="InterPro" id="IPR036259">
    <property type="entry name" value="MFS_trans_sf"/>
</dbReference>
<feature type="domain" description="Major facilitator superfamily (MFS) profile" evidence="6">
    <location>
        <begin position="1"/>
        <end position="397"/>
    </location>
</feature>
<dbReference type="PROSITE" id="PS50850">
    <property type="entry name" value="MFS"/>
    <property type="match status" value="1"/>
</dbReference>
<feature type="transmembrane region" description="Helical" evidence="5">
    <location>
        <begin position="253"/>
        <end position="273"/>
    </location>
</feature>